<dbReference type="EMBL" id="MN740451">
    <property type="protein sequence ID" value="QHU27099.1"/>
    <property type="molecule type" value="Genomic_DNA"/>
</dbReference>
<dbReference type="PRINTS" id="PR00508">
    <property type="entry name" value="S21N4MTFRASE"/>
</dbReference>
<keyword evidence="1" id="KW-0489">Methyltransferase</keyword>
<dbReference type="Pfam" id="PF01555">
    <property type="entry name" value="N6_N4_Mtase"/>
    <property type="match status" value="1"/>
</dbReference>
<dbReference type="InterPro" id="IPR002941">
    <property type="entry name" value="DNA_methylase_N4/N6"/>
</dbReference>
<dbReference type="AlphaFoldDB" id="A0A6C0L7Z3"/>
<protein>
    <recommendedName>
        <fullName evidence="3">DNA methylase N-4/N-6 domain-containing protein</fullName>
    </recommendedName>
</protein>
<dbReference type="SUPFAM" id="SSF53335">
    <property type="entry name" value="S-adenosyl-L-methionine-dependent methyltransferases"/>
    <property type="match status" value="1"/>
</dbReference>
<keyword evidence="2" id="KW-0808">Transferase</keyword>
<dbReference type="InterPro" id="IPR001091">
    <property type="entry name" value="RM_Methyltransferase"/>
</dbReference>
<sequence length="357" mass="41147">MIYNINIHKYINFYNILLNMVKYTCETCKEEFTKKAAYNSHIKKCKSAMIDEDDVDENDTNDISEISKEVANDFDNETIDDFITDDIKLYCGDCIEKMSLIEDNSVDLILCDLPYGTTKCKWDTIINLDLLWKHYKRIIKKPQGVILLFGQQPFTSMLVSSNYEWFKYNIIWKKNKTTQFLLANYRPMKCTEDICVFSKGGAAAASIKTGNMTYNPQGLKPVNIKKQNSEKRIGKMLNQVHHLGVNNKLTSNAEYTQKFTNYPIELIEFDIENSTIHETQKPVKLIEYLILTYSNEGDVVLDNTMGSGTTGVGCINTKRKFIGIELNEKYYKLSKNRIKNIEHIEPILQPQSLPPSP</sequence>
<dbReference type="GO" id="GO:0003677">
    <property type="term" value="F:DNA binding"/>
    <property type="evidence" value="ECO:0007669"/>
    <property type="project" value="InterPro"/>
</dbReference>
<proteinExistence type="predicted"/>
<evidence type="ECO:0000313" key="4">
    <source>
        <dbReference type="EMBL" id="QHU27099.1"/>
    </source>
</evidence>
<organism evidence="4">
    <name type="scientific">viral metagenome</name>
    <dbReference type="NCBI Taxonomy" id="1070528"/>
    <lineage>
        <taxon>unclassified sequences</taxon>
        <taxon>metagenomes</taxon>
        <taxon>organismal metagenomes</taxon>
    </lineage>
</organism>
<name>A0A6C0L7Z3_9ZZZZ</name>
<dbReference type="InterPro" id="IPR029063">
    <property type="entry name" value="SAM-dependent_MTases_sf"/>
</dbReference>
<evidence type="ECO:0000256" key="2">
    <source>
        <dbReference type="ARBA" id="ARBA00022679"/>
    </source>
</evidence>
<dbReference type="GO" id="GO:0032259">
    <property type="term" value="P:methylation"/>
    <property type="evidence" value="ECO:0007669"/>
    <property type="project" value="UniProtKB-KW"/>
</dbReference>
<dbReference type="Gene3D" id="3.40.50.150">
    <property type="entry name" value="Vaccinia Virus protein VP39"/>
    <property type="match status" value="1"/>
</dbReference>
<reference evidence="4" key="1">
    <citation type="journal article" date="2020" name="Nature">
        <title>Giant virus diversity and host interactions through global metagenomics.</title>
        <authorList>
            <person name="Schulz F."/>
            <person name="Roux S."/>
            <person name="Paez-Espino D."/>
            <person name="Jungbluth S."/>
            <person name="Walsh D.A."/>
            <person name="Denef V.J."/>
            <person name="McMahon K.D."/>
            <person name="Konstantinidis K.T."/>
            <person name="Eloe-Fadrosh E.A."/>
            <person name="Kyrpides N.C."/>
            <person name="Woyke T."/>
        </authorList>
    </citation>
    <scope>NUCLEOTIDE SEQUENCE</scope>
    <source>
        <strain evidence="4">GVMAG-M-3300027763-16</strain>
    </source>
</reference>
<feature type="domain" description="DNA methylase N-4/N-6" evidence="3">
    <location>
        <begin position="106"/>
        <end position="335"/>
    </location>
</feature>
<accession>A0A6C0L7Z3</accession>
<evidence type="ECO:0000259" key="3">
    <source>
        <dbReference type="Pfam" id="PF01555"/>
    </source>
</evidence>
<dbReference type="GO" id="GO:0008170">
    <property type="term" value="F:N-methyltransferase activity"/>
    <property type="evidence" value="ECO:0007669"/>
    <property type="project" value="InterPro"/>
</dbReference>
<evidence type="ECO:0000256" key="1">
    <source>
        <dbReference type="ARBA" id="ARBA00022603"/>
    </source>
</evidence>